<comment type="caution">
    <text evidence="1">The sequence shown here is derived from an EMBL/GenBank/DDBJ whole genome shotgun (WGS) entry which is preliminary data.</text>
</comment>
<keyword evidence="2" id="KW-1185">Reference proteome</keyword>
<dbReference type="AlphaFoldDB" id="A0AA38JT66"/>
<accession>A0AA38JT66</accession>
<evidence type="ECO:0000313" key="2">
    <source>
        <dbReference type="Proteomes" id="UP001176059"/>
    </source>
</evidence>
<name>A0AA38JT66_9AGAR</name>
<gene>
    <name evidence="1" type="ORF">DFJ43DRAFT_1056786</name>
</gene>
<evidence type="ECO:0008006" key="3">
    <source>
        <dbReference type="Google" id="ProtNLM"/>
    </source>
</evidence>
<sequence length="347" mass="38384">MATAFKYVRQKLGLILFHDNRSLTCGVVWSNILLTFHFKRLSLVSFQMGKFTESSALVPFPDLPIELIREILDFAAFSSSKTSLSLTLVSSTFRIWTVPILYSTVVLRTASDVKSFLHALSSPYAFDSPLVLPVPLSQHVKHLAIFALGPLQHIEKIISRCSNVQSLACGFSLASYASINLKLPTATVVEIPSQTQIIERHLLGLSCRDSIPFSLLSQDTTHLHAQISSLQVLLSLLQMHKQLPILSHLALRIPSTLLATRQSASLFFKSLEEYNGNISTILVLITDRSEASFNEWEVAKSMSDGKVVIERASASAVSQWENTSIIGKGSLWASADAEVERRIRNSS</sequence>
<dbReference type="EMBL" id="JANVFO010000008">
    <property type="protein sequence ID" value="KAJ3735745.1"/>
    <property type="molecule type" value="Genomic_DNA"/>
</dbReference>
<proteinExistence type="predicted"/>
<dbReference type="Proteomes" id="UP001176059">
    <property type="component" value="Unassembled WGS sequence"/>
</dbReference>
<evidence type="ECO:0000313" key="1">
    <source>
        <dbReference type="EMBL" id="KAJ3735745.1"/>
    </source>
</evidence>
<reference evidence="1" key="2">
    <citation type="journal article" date="2023" name="Proc. Natl. Acad. Sci. U.S.A.">
        <title>A global phylogenomic analysis of the shiitake genus Lentinula.</title>
        <authorList>
            <person name="Sierra-Patev S."/>
            <person name="Min B."/>
            <person name="Naranjo-Ortiz M."/>
            <person name="Looney B."/>
            <person name="Konkel Z."/>
            <person name="Slot J.C."/>
            <person name="Sakamoto Y."/>
            <person name="Steenwyk J.L."/>
            <person name="Rokas A."/>
            <person name="Carro J."/>
            <person name="Camarero S."/>
            <person name="Ferreira P."/>
            <person name="Molpeceres G."/>
            <person name="Ruiz-Duenas F.J."/>
            <person name="Serrano A."/>
            <person name="Henrissat B."/>
            <person name="Drula E."/>
            <person name="Hughes K.W."/>
            <person name="Mata J.L."/>
            <person name="Ishikawa N.K."/>
            <person name="Vargas-Isla R."/>
            <person name="Ushijima S."/>
            <person name="Smith C.A."/>
            <person name="Donoghue J."/>
            <person name="Ahrendt S."/>
            <person name="Andreopoulos W."/>
            <person name="He G."/>
            <person name="LaButti K."/>
            <person name="Lipzen A."/>
            <person name="Ng V."/>
            <person name="Riley R."/>
            <person name="Sandor L."/>
            <person name="Barry K."/>
            <person name="Martinez A.T."/>
            <person name="Xiao Y."/>
            <person name="Gibbons J.G."/>
            <person name="Terashima K."/>
            <person name="Grigoriev I.V."/>
            <person name="Hibbett D."/>
        </authorList>
    </citation>
    <scope>NUCLEOTIDE SEQUENCE</scope>
    <source>
        <strain evidence="1">ET3784</strain>
    </source>
</reference>
<protein>
    <recommendedName>
        <fullName evidence="3">F-box domain-containing protein</fullName>
    </recommendedName>
</protein>
<reference evidence="1" key="1">
    <citation type="submission" date="2022-08" db="EMBL/GenBank/DDBJ databases">
        <authorList>
            <consortium name="DOE Joint Genome Institute"/>
            <person name="Min B."/>
            <person name="Sierra-Patev S."/>
            <person name="Naranjo-Ortiz M."/>
            <person name="Looney B."/>
            <person name="Konkel Z."/>
            <person name="Slot J.C."/>
            <person name="Sakamoto Y."/>
            <person name="Steenwyk J.L."/>
            <person name="Rokas A."/>
            <person name="Carro J."/>
            <person name="Camarero S."/>
            <person name="Ferreira P."/>
            <person name="Molpeceres G."/>
            <person name="Ruiz-duenas F.J."/>
            <person name="Serrano A."/>
            <person name="Henrissat B."/>
            <person name="Drula E."/>
            <person name="Hughes K.W."/>
            <person name="Mata J.L."/>
            <person name="Ishikawa N.K."/>
            <person name="Vargas-Isla R."/>
            <person name="Ushijima S."/>
            <person name="Smith C.A."/>
            <person name="Ahrendt S."/>
            <person name="Andreopoulos W."/>
            <person name="He G."/>
            <person name="LaButti K."/>
            <person name="Lipzen A."/>
            <person name="Ng V."/>
            <person name="Riley R."/>
            <person name="Sandor L."/>
            <person name="Barry K."/>
            <person name="Martinez A.T."/>
            <person name="Xiao Y."/>
            <person name="Gibbons J.G."/>
            <person name="Terashima K."/>
            <person name="Hibbett D.S."/>
            <person name="Grigoriev I.V."/>
        </authorList>
    </citation>
    <scope>NUCLEOTIDE SEQUENCE</scope>
    <source>
        <strain evidence="1">ET3784</strain>
    </source>
</reference>
<organism evidence="1 2">
    <name type="scientific">Lentinula guzmanii</name>
    <dbReference type="NCBI Taxonomy" id="2804957"/>
    <lineage>
        <taxon>Eukaryota</taxon>
        <taxon>Fungi</taxon>
        <taxon>Dikarya</taxon>
        <taxon>Basidiomycota</taxon>
        <taxon>Agaricomycotina</taxon>
        <taxon>Agaricomycetes</taxon>
        <taxon>Agaricomycetidae</taxon>
        <taxon>Agaricales</taxon>
        <taxon>Marasmiineae</taxon>
        <taxon>Omphalotaceae</taxon>
        <taxon>Lentinula</taxon>
    </lineage>
</organism>